<dbReference type="Gene3D" id="1.25.40.10">
    <property type="entry name" value="Tetratricopeptide repeat domain"/>
    <property type="match status" value="1"/>
</dbReference>
<dbReference type="PROSITE" id="PS51257">
    <property type="entry name" value="PROKAR_LIPOPROTEIN"/>
    <property type="match status" value="1"/>
</dbReference>
<comment type="caution">
    <text evidence="2">The sequence shown here is derived from an EMBL/GenBank/DDBJ whole genome shotgun (WGS) entry which is preliminary data.</text>
</comment>
<reference evidence="2" key="1">
    <citation type="journal article" date="2014" name="Int. J. Syst. Evol. Microbiol.">
        <title>Complete genome sequence of Corynebacterium casei LMG S-19264T (=DSM 44701T), isolated from a smear-ripened cheese.</title>
        <authorList>
            <consortium name="US DOE Joint Genome Institute (JGI-PGF)"/>
            <person name="Walter F."/>
            <person name="Albersmeier A."/>
            <person name="Kalinowski J."/>
            <person name="Ruckert C."/>
        </authorList>
    </citation>
    <scope>NUCLEOTIDE SEQUENCE</scope>
    <source>
        <strain evidence="2">CGMCC 1.12214</strain>
    </source>
</reference>
<feature type="chain" id="PRO_5036995661" description="Tetratricopeptide repeat protein" evidence="1">
    <location>
        <begin position="21"/>
        <end position="181"/>
    </location>
</feature>
<dbReference type="EMBL" id="BMES01000001">
    <property type="protein sequence ID" value="GGH18338.1"/>
    <property type="molecule type" value="Genomic_DNA"/>
</dbReference>
<accession>A0A917MH21</accession>
<organism evidence="2 3">
    <name type="scientific">Alsobacter metallidurans</name>
    <dbReference type="NCBI Taxonomy" id="340221"/>
    <lineage>
        <taxon>Bacteria</taxon>
        <taxon>Pseudomonadati</taxon>
        <taxon>Pseudomonadota</taxon>
        <taxon>Alphaproteobacteria</taxon>
        <taxon>Hyphomicrobiales</taxon>
        <taxon>Alsobacteraceae</taxon>
        <taxon>Alsobacter</taxon>
    </lineage>
</organism>
<reference evidence="2" key="2">
    <citation type="submission" date="2020-09" db="EMBL/GenBank/DDBJ databases">
        <authorList>
            <person name="Sun Q."/>
            <person name="Zhou Y."/>
        </authorList>
    </citation>
    <scope>NUCLEOTIDE SEQUENCE</scope>
    <source>
        <strain evidence="2">CGMCC 1.12214</strain>
    </source>
</reference>
<feature type="signal peptide" evidence="1">
    <location>
        <begin position="1"/>
        <end position="20"/>
    </location>
</feature>
<dbReference type="SUPFAM" id="SSF48452">
    <property type="entry name" value="TPR-like"/>
    <property type="match status" value="1"/>
</dbReference>
<keyword evidence="3" id="KW-1185">Reference proteome</keyword>
<dbReference type="Proteomes" id="UP000603912">
    <property type="component" value="Unassembled WGS sequence"/>
</dbReference>
<evidence type="ECO:0000256" key="1">
    <source>
        <dbReference type="SAM" id="SignalP"/>
    </source>
</evidence>
<evidence type="ECO:0008006" key="4">
    <source>
        <dbReference type="Google" id="ProtNLM"/>
    </source>
</evidence>
<evidence type="ECO:0000313" key="3">
    <source>
        <dbReference type="Proteomes" id="UP000603912"/>
    </source>
</evidence>
<proteinExistence type="predicted"/>
<protein>
    <recommendedName>
        <fullName evidence="4">Tetratricopeptide repeat protein</fullName>
    </recommendedName>
</protein>
<keyword evidence="1" id="KW-0732">Signal</keyword>
<gene>
    <name evidence="2" type="ORF">GCM10007036_20430</name>
</gene>
<sequence length="181" mass="19175">MRIVSILSLALAGFASLGLAGCNPVLAPGGEATLEVSAATPAPAATTVVQVAATPAPEGQADLELGQKHFAAGRYGLAEMHFRKSVESPGATAEAWLGLAASYDQLRRYDLADRAYAKAEQLGGRTPAFLNNRGYSYLQRRNFKLASQNLSAGLARDPENPEIAANLQELDRQVRVARPGR</sequence>
<name>A0A917MH21_9HYPH</name>
<dbReference type="AlphaFoldDB" id="A0A917MH21"/>
<dbReference type="InterPro" id="IPR019734">
    <property type="entry name" value="TPR_rpt"/>
</dbReference>
<dbReference type="RefSeq" id="WP_188517505.1">
    <property type="nucleotide sequence ID" value="NZ_BMES01000001.1"/>
</dbReference>
<dbReference type="InterPro" id="IPR011990">
    <property type="entry name" value="TPR-like_helical_dom_sf"/>
</dbReference>
<dbReference type="SMART" id="SM00028">
    <property type="entry name" value="TPR"/>
    <property type="match status" value="3"/>
</dbReference>
<evidence type="ECO:0000313" key="2">
    <source>
        <dbReference type="EMBL" id="GGH18338.1"/>
    </source>
</evidence>